<evidence type="ECO:0000313" key="2">
    <source>
        <dbReference type="EMBL" id="UNZ03272.1"/>
    </source>
</evidence>
<name>A0ABY3YZJ5_STRRM</name>
<dbReference type="GeneID" id="66857630"/>
<protein>
    <submittedName>
        <fullName evidence="2">Uncharacterized protein</fullName>
    </submittedName>
</protein>
<evidence type="ECO:0000256" key="1">
    <source>
        <dbReference type="SAM" id="MobiDB-lite"/>
    </source>
</evidence>
<reference evidence="2 3" key="1">
    <citation type="submission" date="2022-03" db="EMBL/GenBank/DDBJ databases">
        <title>Complete genome of Streptomyces rimosus ssp. rimosus R7 (=ATCC 10970).</title>
        <authorList>
            <person name="Beganovic S."/>
            <person name="Ruckert C."/>
            <person name="Busche T."/>
            <person name="Kalinowski J."/>
            <person name="Wittmann C."/>
        </authorList>
    </citation>
    <scope>NUCLEOTIDE SEQUENCE [LARGE SCALE GENOMIC DNA]</scope>
    <source>
        <strain evidence="2 3">R7</strain>
    </source>
</reference>
<organism evidence="2 3">
    <name type="scientific">Streptomyces rimosus subsp. rimosus</name>
    <dbReference type="NCBI Taxonomy" id="132474"/>
    <lineage>
        <taxon>Bacteria</taxon>
        <taxon>Bacillati</taxon>
        <taxon>Actinomycetota</taxon>
        <taxon>Actinomycetes</taxon>
        <taxon>Kitasatosporales</taxon>
        <taxon>Streptomycetaceae</taxon>
        <taxon>Streptomyces</taxon>
    </lineage>
</organism>
<keyword evidence="3" id="KW-1185">Reference proteome</keyword>
<accession>A0ABY3YZJ5</accession>
<feature type="region of interest" description="Disordered" evidence="1">
    <location>
        <begin position="52"/>
        <end position="82"/>
    </location>
</feature>
<sequence length="105" mass="11175">MSLQDDLTAVQRNLDDLERSVGQLERRVGGGLDIRRVRSDTDRLRESLQLLREGAAGPSRARPAGGGSAPVPGPEMVTIPDTPYDTALWAGAEDEGLGALGRRAP</sequence>
<dbReference type="RefSeq" id="WP_003982315.1">
    <property type="nucleotide sequence ID" value="NZ_CP043497.1"/>
</dbReference>
<proteinExistence type="predicted"/>
<feature type="compositionally biased region" description="Low complexity" evidence="1">
    <location>
        <begin position="54"/>
        <end position="63"/>
    </location>
</feature>
<evidence type="ECO:0000313" key="3">
    <source>
        <dbReference type="Proteomes" id="UP000829494"/>
    </source>
</evidence>
<dbReference type="Proteomes" id="UP000829494">
    <property type="component" value="Chromosome"/>
</dbReference>
<dbReference type="EMBL" id="CP094298">
    <property type="protein sequence ID" value="UNZ03272.1"/>
    <property type="molecule type" value="Genomic_DNA"/>
</dbReference>
<gene>
    <name evidence="2" type="ORF">SRIMR7_14040</name>
</gene>